<accession>A0ACC6Q6F1</accession>
<reference evidence="1" key="1">
    <citation type="submission" date="2024-03" db="EMBL/GenBank/DDBJ databases">
        <title>Novel Streptomyces species of biotechnological and ecological value are a feature of Machair soil.</title>
        <authorList>
            <person name="Prole J.R."/>
            <person name="Goodfellow M."/>
            <person name="Allenby N."/>
            <person name="Ward A.C."/>
        </authorList>
    </citation>
    <scope>NUCLEOTIDE SEQUENCE</scope>
    <source>
        <strain evidence="1">MS2.AVA.5</strain>
    </source>
</reference>
<protein>
    <submittedName>
        <fullName evidence="1">Uncharacterized protein</fullName>
    </submittedName>
</protein>
<evidence type="ECO:0000313" key="2">
    <source>
        <dbReference type="Proteomes" id="UP001377168"/>
    </source>
</evidence>
<dbReference type="EMBL" id="JBBKAJ010000022">
    <property type="protein sequence ID" value="MEJ8639293.1"/>
    <property type="molecule type" value="Genomic_DNA"/>
</dbReference>
<sequence>METQAAGTRDTSSLLRIYLNDHLSGATGGVELLRRSARSHRSSSIGTELARLAAEVAADRETLLRLMAQLGVPPQRAKVALGWMGEKAGRLKFNGRVASRSPLSDVLELEVMRLGVEGKASCWRTLRALAESDDRLDAGLLDGLLGRAKEQAAALEAMRTSVAADVLGGGRARN</sequence>
<dbReference type="Proteomes" id="UP001377168">
    <property type="component" value="Unassembled WGS sequence"/>
</dbReference>
<name>A0ACC6Q6F1_9ACTN</name>
<organism evidence="1 2">
    <name type="scientific">Streptomyces achmelvichensis</name>
    <dbReference type="NCBI Taxonomy" id="3134111"/>
    <lineage>
        <taxon>Bacteria</taxon>
        <taxon>Bacillati</taxon>
        <taxon>Actinomycetota</taxon>
        <taxon>Actinomycetes</taxon>
        <taxon>Kitasatosporales</taxon>
        <taxon>Streptomycetaceae</taxon>
        <taxon>Streptomyces</taxon>
    </lineage>
</organism>
<proteinExistence type="predicted"/>
<keyword evidence="2" id="KW-1185">Reference proteome</keyword>
<comment type="caution">
    <text evidence="1">The sequence shown here is derived from an EMBL/GenBank/DDBJ whole genome shotgun (WGS) entry which is preliminary data.</text>
</comment>
<gene>
    <name evidence="1" type="ORF">WKI67_38725</name>
</gene>
<evidence type="ECO:0000313" key="1">
    <source>
        <dbReference type="EMBL" id="MEJ8639293.1"/>
    </source>
</evidence>